<keyword evidence="2" id="KW-1185">Reference proteome</keyword>
<evidence type="ECO:0000313" key="2">
    <source>
        <dbReference type="Proteomes" id="UP000008366"/>
    </source>
</evidence>
<dbReference type="Gene3D" id="3.30.530.20">
    <property type="match status" value="1"/>
</dbReference>
<dbReference type="eggNOG" id="COG3832">
    <property type="taxonomic scope" value="Bacteria"/>
</dbReference>
<accession>K6X8A2</accession>
<name>K6X8A2_9MICO</name>
<dbReference type="EMBL" id="BAHD01000015">
    <property type="protein sequence ID" value="GAB95054.1"/>
    <property type="molecule type" value="Genomic_DNA"/>
</dbReference>
<evidence type="ECO:0000313" key="1">
    <source>
        <dbReference type="EMBL" id="GAB95054.1"/>
    </source>
</evidence>
<gene>
    <name evidence="1" type="ORF">KILIM_015_01160</name>
</gene>
<proteinExistence type="predicted"/>
<protein>
    <submittedName>
        <fullName evidence="1">Uncharacterized protein</fullName>
    </submittedName>
</protein>
<dbReference type="InterPro" id="IPR023393">
    <property type="entry name" value="START-like_dom_sf"/>
</dbReference>
<dbReference type="CDD" id="cd07818">
    <property type="entry name" value="SRPBCC_1"/>
    <property type="match status" value="1"/>
</dbReference>
<dbReference type="AlphaFoldDB" id="K6X8A2"/>
<dbReference type="STRING" id="1184609.KILIM_015_01160"/>
<dbReference type="InterPro" id="IPR019587">
    <property type="entry name" value="Polyketide_cyclase/dehydratase"/>
</dbReference>
<dbReference type="SUPFAM" id="SSF55961">
    <property type="entry name" value="Bet v1-like"/>
    <property type="match status" value="1"/>
</dbReference>
<reference evidence="1 2" key="1">
    <citation type="submission" date="2012-08" db="EMBL/GenBank/DDBJ databases">
        <title>Whole genome shotgun sequence of Kineosphaera limosa NBRC 100340.</title>
        <authorList>
            <person name="Yoshida I."/>
            <person name="Isaki S."/>
            <person name="Hosoyama A."/>
            <person name="Tsuchikane K."/>
            <person name="Katsumata H."/>
            <person name="Ando Y."/>
            <person name="Ohji S."/>
            <person name="Hamada M."/>
            <person name="Tamura T."/>
            <person name="Yamazoe A."/>
            <person name="Yamazaki S."/>
            <person name="Fujita N."/>
        </authorList>
    </citation>
    <scope>NUCLEOTIDE SEQUENCE [LARGE SCALE GENOMIC DNA]</scope>
    <source>
        <strain evidence="1 2">NBRC 100340</strain>
    </source>
</reference>
<organism evidence="1 2">
    <name type="scientific">Kineosphaera limosa NBRC 100340</name>
    <dbReference type="NCBI Taxonomy" id="1184609"/>
    <lineage>
        <taxon>Bacteria</taxon>
        <taxon>Bacillati</taxon>
        <taxon>Actinomycetota</taxon>
        <taxon>Actinomycetes</taxon>
        <taxon>Micrococcales</taxon>
        <taxon>Dermatophilaceae</taxon>
        <taxon>Kineosphaera</taxon>
    </lineage>
</organism>
<dbReference type="Proteomes" id="UP000008366">
    <property type="component" value="Unassembled WGS sequence"/>
</dbReference>
<sequence>MRRMGKPYTISPSMTIDAPAKAVRAHIRDFRRWVDWSPWEGLDPDLQRTYSGKSAGAGSKYAWEGNKKAGAGTMQILRDEPDRVEVALEFSRPFQAQNTVEFLLTPVDDSTRVDWVMHGELNAFMRLFSLVKSMDSLMGPDLERGLTQLKQLAEAPTAS</sequence>
<comment type="caution">
    <text evidence="1">The sequence shown here is derived from an EMBL/GenBank/DDBJ whole genome shotgun (WGS) entry which is preliminary data.</text>
</comment>
<dbReference type="Pfam" id="PF10604">
    <property type="entry name" value="Polyketide_cyc2"/>
    <property type="match status" value="1"/>
</dbReference>